<dbReference type="AlphaFoldDB" id="A0A4Q2DPZ1"/>
<evidence type="ECO:0000313" key="4">
    <source>
        <dbReference type="Proteomes" id="UP000290288"/>
    </source>
</evidence>
<dbReference type="Proteomes" id="UP000290288">
    <property type="component" value="Unassembled WGS sequence"/>
</dbReference>
<keyword evidence="4" id="KW-1185">Reference proteome</keyword>
<name>A0A4Q2DPZ1_9AGAR</name>
<proteinExistence type="predicted"/>
<gene>
    <name evidence="3" type="ORF">EST38_g3750</name>
</gene>
<organism evidence="3 4">
    <name type="scientific">Candolleomyces aberdarensis</name>
    <dbReference type="NCBI Taxonomy" id="2316362"/>
    <lineage>
        <taxon>Eukaryota</taxon>
        <taxon>Fungi</taxon>
        <taxon>Dikarya</taxon>
        <taxon>Basidiomycota</taxon>
        <taxon>Agaricomycotina</taxon>
        <taxon>Agaricomycetes</taxon>
        <taxon>Agaricomycetidae</taxon>
        <taxon>Agaricales</taxon>
        <taxon>Agaricineae</taxon>
        <taxon>Psathyrellaceae</taxon>
        <taxon>Candolleomyces</taxon>
    </lineage>
</organism>
<keyword evidence="2" id="KW-0732">Signal</keyword>
<dbReference type="EMBL" id="SDEE01000083">
    <property type="protein sequence ID" value="RXW22103.1"/>
    <property type="molecule type" value="Genomic_DNA"/>
</dbReference>
<sequence>MKFSTAFSVLAAVAVSNRAVSAFPLPNGADSDLEVRGESLDIESNSLWARQLDDELEIDARDLMDIFEDVLYARASRAAKVAWDGLARDAAIAKAGSLAQQAINSNKPKAGPSPLWQKALSGGNQAAKKPAARPPIAPKMPGPGKQPPRNAKAQQNWGKVLSSVKANEHIKQANAKAAAQKGANVIIAKQKKVADARNAAQKGANAIIAKQKQAAKRK</sequence>
<dbReference type="OrthoDB" id="10481789at2759"/>
<feature type="region of interest" description="Disordered" evidence="1">
    <location>
        <begin position="104"/>
        <end position="159"/>
    </location>
</feature>
<reference evidence="3 4" key="1">
    <citation type="submission" date="2019-01" db="EMBL/GenBank/DDBJ databases">
        <title>Draft genome sequence of Psathyrella aberdarensis IHI B618.</title>
        <authorList>
            <person name="Buettner E."/>
            <person name="Kellner H."/>
        </authorList>
    </citation>
    <scope>NUCLEOTIDE SEQUENCE [LARGE SCALE GENOMIC DNA]</scope>
    <source>
        <strain evidence="3 4">IHI B618</strain>
    </source>
</reference>
<feature type="chain" id="PRO_5020548977" evidence="2">
    <location>
        <begin position="23"/>
        <end position="218"/>
    </location>
</feature>
<evidence type="ECO:0000313" key="3">
    <source>
        <dbReference type="EMBL" id="RXW22103.1"/>
    </source>
</evidence>
<evidence type="ECO:0000256" key="2">
    <source>
        <dbReference type="SAM" id="SignalP"/>
    </source>
</evidence>
<evidence type="ECO:0000256" key="1">
    <source>
        <dbReference type="SAM" id="MobiDB-lite"/>
    </source>
</evidence>
<accession>A0A4Q2DPZ1</accession>
<feature type="signal peptide" evidence="2">
    <location>
        <begin position="1"/>
        <end position="22"/>
    </location>
</feature>
<protein>
    <submittedName>
        <fullName evidence="3">Uncharacterized protein</fullName>
    </submittedName>
</protein>
<feature type="compositionally biased region" description="Pro residues" evidence="1">
    <location>
        <begin position="132"/>
        <end position="146"/>
    </location>
</feature>
<comment type="caution">
    <text evidence="3">The sequence shown here is derived from an EMBL/GenBank/DDBJ whole genome shotgun (WGS) entry which is preliminary data.</text>
</comment>